<dbReference type="GeneID" id="80397788"/>
<protein>
    <submittedName>
        <fullName evidence="1">Uncharacterized protein</fullName>
    </submittedName>
</protein>
<sequence length="67" mass="7661">MLPHSGFVRRHVEAGLILVAARILAGRNVHRSAVVSRRDNNDMWGMAERLENIAGRIRNEYREVGHE</sequence>
<evidence type="ECO:0000313" key="2">
    <source>
        <dbReference type="Proteomes" id="UP000680794"/>
    </source>
</evidence>
<proteinExistence type="predicted"/>
<evidence type="ECO:0000313" key="1">
    <source>
        <dbReference type="EMBL" id="QUE30228.1"/>
    </source>
</evidence>
<accession>A0A8T8JEH3</accession>
<reference evidence="1" key="1">
    <citation type="submission" date="2021-03" db="EMBL/GenBank/DDBJ databases">
        <authorList>
            <person name="Tong Y."/>
            <person name="Li F."/>
            <person name="Tian F."/>
            <person name="Li J."/>
        </authorList>
    </citation>
    <scope>NUCLEOTIDE SEQUENCE</scope>
</reference>
<keyword evidence="2" id="KW-1185">Reference proteome</keyword>
<dbReference type="KEGG" id="vg:80397788"/>
<name>A0A8T8JEH3_9CAUD</name>
<dbReference type="Proteomes" id="UP000680794">
    <property type="component" value="Segment"/>
</dbReference>
<dbReference type="RefSeq" id="YP_010773508.1">
    <property type="nucleotide sequence ID" value="NC_074664.1"/>
</dbReference>
<dbReference type="EMBL" id="MW748993">
    <property type="protein sequence ID" value="QUE30228.1"/>
    <property type="molecule type" value="Genomic_DNA"/>
</dbReference>
<organism evidence="1 2">
    <name type="scientific">Pseudomonas phage BUCT566</name>
    <dbReference type="NCBI Taxonomy" id="2829367"/>
    <lineage>
        <taxon>Viruses</taxon>
        <taxon>Duplodnaviria</taxon>
        <taxon>Heunggongvirae</taxon>
        <taxon>Uroviricota</taxon>
        <taxon>Caudoviricetes</taxon>
        <taxon>Lishizhenvirus</taxon>
        <taxon>Lishizhenvirus BUCT566</taxon>
    </lineage>
</organism>